<feature type="repeat" description="TPR" evidence="3">
    <location>
        <begin position="580"/>
        <end position="613"/>
    </location>
</feature>
<dbReference type="Pfam" id="PF13181">
    <property type="entry name" value="TPR_8"/>
    <property type="match status" value="1"/>
</dbReference>
<keyword evidence="6" id="KW-1185">Reference proteome</keyword>
<organism evidence="5 6">
    <name type="scientific">Dissophora globulifera</name>
    <dbReference type="NCBI Taxonomy" id="979702"/>
    <lineage>
        <taxon>Eukaryota</taxon>
        <taxon>Fungi</taxon>
        <taxon>Fungi incertae sedis</taxon>
        <taxon>Mucoromycota</taxon>
        <taxon>Mortierellomycotina</taxon>
        <taxon>Mortierellomycetes</taxon>
        <taxon>Mortierellales</taxon>
        <taxon>Mortierellaceae</taxon>
        <taxon>Dissophora</taxon>
    </lineage>
</organism>
<comment type="caution">
    <text evidence="5">The sequence shown here is derived from an EMBL/GenBank/DDBJ whole genome shotgun (WGS) entry which is preliminary data.</text>
</comment>
<dbReference type="InterPro" id="IPR044244">
    <property type="entry name" value="TTC27/Emw1"/>
</dbReference>
<dbReference type="InterPro" id="IPR011990">
    <property type="entry name" value="TPR-like_helical_dom_sf"/>
</dbReference>
<evidence type="ECO:0000256" key="1">
    <source>
        <dbReference type="ARBA" id="ARBA00022737"/>
    </source>
</evidence>
<name>A0A9P6R7S4_9FUNG</name>
<dbReference type="SMART" id="SM00028">
    <property type="entry name" value="TPR"/>
    <property type="match status" value="6"/>
</dbReference>
<feature type="repeat" description="TPR" evidence="3">
    <location>
        <begin position="614"/>
        <end position="647"/>
    </location>
</feature>
<accession>A0A9P6R7S4</accession>
<keyword evidence="2 3" id="KW-0802">TPR repeat</keyword>
<feature type="compositionally biased region" description="Polar residues" evidence="4">
    <location>
        <begin position="330"/>
        <end position="339"/>
    </location>
</feature>
<dbReference type="PANTHER" id="PTHR16193">
    <property type="entry name" value="TETRATRICOPEPTIDE REPEAT PROTEIN 27"/>
    <property type="match status" value="1"/>
</dbReference>
<evidence type="ECO:0008006" key="7">
    <source>
        <dbReference type="Google" id="ProtNLM"/>
    </source>
</evidence>
<evidence type="ECO:0000313" key="5">
    <source>
        <dbReference type="EMBL" id="KAG0313023.1"/>
    </source>
</evidence>
<sequence length="889" mass="100516">MAATIDQQQWSVLLGSDLQRKPDTTADASLPTPELSSETSSLTQLLLAGEYGLALRTSVAEAIFGTNLADTDADAVALDSSLDLAAFLTKRTLAYLDNANPPSSPSSTTSAPLDVLFVAISGLYAFVQAGWTGPDLGFKPVDLLPSLVRTKAKDLDKQALEKLAVGGETTYHLSPQILFLHFARILLVDHLDTFKKDAVVAKTAPWWALRTLFLQQRSLEGPTGLLQDEMLALVNDIETALTGEVNAENGALEAIDKREAATRLWIEKGLILHWYTEDTKAYETFQKAQSTSGFRFKVTGAMGKRTKFQQFDTSQLVVVAESSEEMASSRPSTYKSKAGSSEGGVGGPKNIEHNDDTVLEKIQFADISEEERARLGDLELDPSKEIVDLHPIDHALLLAFCLNIKNTNPAHGLTVEQMFPFVTRVLETPNNWTVYTMALLLRSRLESDKSRTVERGVLQLQALVDQTKVEDETSTTRERMHHFFSVLLPSKWELEKELAEQYMSLGVVRSALDIFERMELWEDVIACYQFLDQPDKAKALCRELLVKNPSNVKLLCIIGDLDQDPEKYKEAWEVSGHRFARAQRSLGAYYFKQQKFAEAMPCYQSALKINPLFENSWFILGCIGMQLEDFDVAIDAFTKVVSIDHSNGEAWNNLAAIHMQRNNNLDAQHALRQALKEKRESWKIWSNYMYCSLDVGDFTEAIRAMGMVVELRWKLRKEDQDGSEIVDITILDRIVQGLTRDLKDLFSRRVAFQESRIEELLLGITNRITNDPKIWKICGKFYFWQKNYVECLECQLKAYRSVIHNPKIETDQAEFENGVEAAIEMVDWYRNLGPLTFKDKEGQEQVVAKDWAYRSKQLIKSLMARTRDTWEDVPAFEKLKGTMDDLKSE</sequence>
<reference evidence="5" key="1">
    <citation type="journal article" date="2020" name="Fungal Divers.">
        <title>Resolving the Mortierellaceae phylogeny through synthesis of multi-gene phylogenetics and phylogenomics.</title>
        <authorList>
            <person name="Vandepol N."/>
            <person name="Liber J."/>
            <person name="Desiro A."/>
            <person name="Na H."/>
            <person name="Kennedy M."/>
            <person name="Barry K."/>
            <person name="Grigoriev I.V."/>
            <person name="Miller A.N."/>
            <person name="O'Donnell K."/>
            <person name="Stajich J.E."/>
            <person name="Bonito G."/>
        </authorList>
    </citation>
    <scope>NUCLEOTIDE SEQUENCE</scope>
    <source>
        <strain evidence="5">REB-010B</strain>
    </source>
</reference>
<evidence type="ECO:0000313" key="6">
    <source>
        <dbReference type="Proteomes" id="UP000738325"/>
    </source>
</evidence>
<evidence type="ECO:0000256" key="2">
    <source>
        <dbReference type="ARBA" id="ARBA00022803"/>
    </source>
</evidence>
<evidence type="ECO:0000256" key="3">
    <source>
        <dbReference type="PROSITE-ProRule" id="PRU00339"/>
    </source>
</evidence>
<dbReference type="Proteomes" id="UP000738325">
    <property type="component" value="Unassembled WGS sequence"/>
</dbReference>
<dbReference type="AlphaFoldDB" id="A0A9P6R7S4"/>
<dbReference type="PANTHER" id="PTHR16193:SF0">
    <property type="entry name" value="TETRATRICOPEPTIDE REPEAT PROTEIN 27"/>
    <property type="match status" value="1"/>
</dbReference>
<dbReference type="Pfam" id="PF00515">
    <property type="entry name" value="TPR_1"/>
    <property type="match status" value="1"/>
</dbReference>
<protein>
    <recommendedName>
        <fullName evidence="7">TPR-like protein</fullName>
    </recommendedName>
</protein>
<dbReference type="OrthoDB" id="1936594at2759"/>
<dbReference type="EMBL" id="JAAAIP010000753">
    <property type="protein sequence ID" value="KAG0313023.1"/>
    <property type="molecule type" value="Genomic_DNA"/>
</dbReference>
<evidence type="ECO:0000256" key="4">
    <source>
        <dbReference type="SAM" id="MobiDB-lite"/>
    </source>
</evidence>
<dbReference type="PROSITE" id="PS50293">
    <property type="entry name" value="TPR_REGION"/>
    <property type="match status" value="1"/>
</dbReference>
<feature type="region of interest" description="Disordered" evidence="4">
    <location>
        <begin position="328"/>
        <end position="352"/>
    </location>
</feature>
<dbReference type="PROSITE" id="PS50005">
    <property type="entry name" value="TPR"/>
    <property type="match status" value="2"/>
</dbReference>
<dbReference type="InterPro" id="IPR019734">
    <property type="entry name" value="TPR_rpt"/>
</dbReference>
<proteinExistence type="predicted"/>
<dbReference type="Gene3D" id="1.25.40.10">
    <property type="entry name" value="Tetratricopeptide repeat domain"/>
    <property type="match status" value="1"/>
</dbReference>
<dbReference type="SUPFAM" id="SSF48452">
    <property type="entry name" value="TPR-like"/>
    <property type="match status" value="2"/>
</dbReference>
<gene>
    <name evidence="5" type="ORF">BGZ99_009141</name>
</gene>
<keyword evidence="1" id="KW-0677">Repeat</keyword>